<dbReference type="InterPro" id="IPR006089">
    <property type="entry name" value="Acyl-CoA_DH_CS"/>
</dbReference>
<dbReference type="Pfam" id="PF02770">
    <property type="entry name" value="Acyl-CoA_dh_M"/>
    <property type="match status" value="1"/>
</dbReference>
<evidence type="ECO:0000256" key="2">
    <source>
        <dbReference type="ARBA" id="ARBA00009347"/>
    </source>
</evidence>
<dbReference type="SUPFAM" id="SSF47203">
    <property type="entry name" value="Acyl-CoA dehydrogenase C-terminal domain-like"/>
    <property type="match status" value="1"/>
</dbReference>
<dbReference type="GO" id="GO:0050660">
    <property type="term" value="F:flavin adenine dinucleotide binding"/>
    <property type="evidence" value="ECO:0007669"/>
    <property type="project" value="InterPro"/>
</dbReference>
<dbReference type="SMART" id="SM01117">
    <property type="entry name" value="Cyt-b5"/>
    <property type="match status" value="1"/>
</dbReference>
<dbReference type="InterPro" id="IPR009100">
    <property type="entry name" value="AcylCoA_DH/oxidase_NM_dom_sf"/>
</dbReference>
<evidence type="ECO:0000259" key="6">
    <source>
        <dbReference type="PROSITE" id="PS50255"/>
    </source>
</evidence>
<protein>
    <recommendedName>
        <fullName evidence="6">Cytochrome b5 heme-binding domain-containing protein</fullName>
    </recommendedName>
</protein>
<keyword evidence="3" id="KW-0285">Flavoprotein</keyword>
<dbReference type="EMBL" id="JADGJW010000336">
    <property type="protein sequence ID" value="KAJ3219523.1"/>
    <property type="molecule type" value="Genomic_DNA"/>
</dbReference>
<feature type="domain" description="Cytochrome b5 heme-binding" evidence="6">
    <location>
        <begin position="2"/>
        <end position="57"/>
    </location>
</feature>
<name>A0AAD5TZZ8_9FUNG</name>
<organism evidence="7 8">
    <name type="scientific">Clydaea vesicula</name>
    <dbReference type="NCBI Taxonomy" id="447962"/>
    <lineage>
        <taxon>Eukaryota</taxon>
        <taxon>Fungi</taxon>
        <taxon>Fungi incertae sedis</taxon>
        <taxon>Chytridiomycota</taxon>
        <taxon>Chytridiomycota incertae sedis</taxon>
        <taxon>Chytridiomycetes</taxon>
        <taxon>Lobulomycetales</taxon>
        <taxon>Lobulomycetaceae</taxon>
        <taxon>Clydaea</taxon>
    </lineage>
</organism>
<accession>A0AAD5TZZ8</accession>
<proteinExistence type="inferred from homology"/>
<gene>
    <name evidence="7" type="ORF">HK099_004665</name>
</gene>
<dbReference type="InterPro" id="IPR006091">
    <property type="entry name" value="Acyl-CoA_Oxase/DH_mid-dom"/>
</dbReference>
<dbReference type="Pfam" id="PF00441">
    <property type="entry name" value="Acyl-CoA_dh_1"/>
    <property type="match status" value="1"/>
</dbReference>
<dbReference type="Gene3D" id="2.40.110.10">
    <property type="entry name" value="Butyryl-CoA Dehydrogenase, subunit A, domain 2"/>
    <property type="match status" value="1"/>
</dbReference>
<dbReference type="PANTHER" id="PTHR48083">
    <property type="entry name" value="MEDIUM-CHAIN SPECIFIC ACYL-COA DEHYDROGENASE, MITOCHONDRIAL-RELATED"/>
    <property type="match status" value="1"/>
</dbReference>
<dbReference type="Pfam" id="PF02771">
    <property type="entry name" value="Acyl-CoA_dh_N"/>
    <property type="match status" value="1"/>
</dbReference>
<evidence type="ECO:0000313" key="8">
    <source>
        <dbReference type="Proteomes" id="UP001211065"/>
    </source>
</evidence>
<dbReference type="InterPro" id="IPR037069">
    <property type="entry name" value="AcylCoA_DH/ox_N_sf"/>
</dbReference>
<dbReference type="InterPro" id="IPR046373">
    <property type="entry name" value="Acyl-CoA_Oxase/DH_mid-dom_sf"/>
</dbReference>
<dbReference type="GO" id="GO:0005737">
    <property type="term" value="C:cytoplasm"/>
    <property type="evidence" value="ECO:0007669"/>
    <property type="project" value="TreeGrafter"/>
</dbReference>
<dbReference type="InterPro" id="IPR009075">
    <property type="entry name" value="AcylCo_DH/oxidase_C"/>
</dbReference>
<evidence type="ECO:0000313" key="7">
    <source>
        <dbReference type="EMBL" id="KAJ3219523.1"/>
    </source>
</evidence>
<dbReference type="PROSITE" id="PS50255">
    <property type="entry name" value="CYTOCHROME_B5_2"/>
    <property type="match status" value="1"/>
</dbReference>
<dbReference type="Pfam" id="PF00173">
    <property type="entry name" value="Cyt-b5"/>
    <property type="match status" value="1"/>
</dbReference>
<comment type="cofactor">
    <cofactor evidence="1">
        <name>FAD</name>
        <dbReference type="ChEBI" id="CHEBI:57692"/>
    </cofactor>
</comment>
<dbReference type="Gene3D" id="1.20.140.10">
    <property type="entry name" value="Butyryl-CoA Dehydrogenase, subunit A, domain 3"/>
    <property type="match status" value="1"/>
</dbReference>
<evidence type="ECO:0000256" key="3">
    <source>
        <dbReference type="ARBA" id="ARBA00022630"/>
    </source>
</evidence>
<dbReference type="PROSITE" id="PS00072">
    <property type="entry name" value="ACYL_COA_DH_1"/>
    <property type="match status" value="1"/>
</dbReference>
<keyword evidence="5" id="KW-0560">Oxidoreductase</keyword>
<dbReference type="InterPro" id="IPR036400">
    <property type="entry name" value="Cyt_B5-like_heme/steroid_sf"/>
</dbReference>
<dbReference type="InterPro" id="IPR050741">
    <property type="entry name" value="Acyl-CoA_dehydrogenase"/>
</dbReference>
<dbReference type="SUPFAM" id="SSF56645">
    <property type="entry name" value="Acyl-CoA dehydrogenase NM domain-like"/>
    <property type="match status" value="1"/>
</dbReference>
<dbReference type="GO" id="GO:0003995">
    <property type="term" value="F:acyl-CoA dehydrogenase activity"/>
    <property type="evidence" value="ECO:0007669"/>
    <property type="project" value="InterPro"/>
</dbReference>
<dbReference type="PANTHER" id="PTHR48083:SF28">
    <property type="entry name" value="ACYL-COA DEHYDROGENASE FAMILY PROTEIN (AFU_ORTHOLOGUE AFUA_6G10880)-RELATED"/>
    <property type="match status" value="1"/>
</dbReference>
<dbReference type="AlphaFoldDB" id="A0AAD5TZZ8"/>
<comment type="similarity">
    <text evidence="2">Belongs to the acyl-CoA dehydrogenase family.</text>
</comment>
<sequence length="498" mass="55101">MSKSFSRAEVAKNNTEASAWIIIDSIVYDITRFAGMHPGDATEAFYDLHRHEVLEKFGPKLKLGQVEGESQKIIKMNFADYSPVPYAEHPSVVGFKSPYYTQKHLEYRTVCRNFVAKHVLPDALACEETGARPSKELVKLLGEEGYLAARLGPGKHLKGLKLPGGIKPEEFVTHLSFVSKLSVVRVMCRGYADGNSGGMVIGLPPVFNFGSKALKEKIVGPVLRGEKYIALAISEAFAGSDVAGLKTRAEKSPCGKFYIVNGTKKWITGGMYADYFSTAVRTDKGITMLLIERGEGVRTKQISTSYSKTAGTAYIIFENVKVPVENILGVENKGFQVVMSNFNHERWVMCVGSVRGTKSIIEECFKWANQRKVFGRPLINQPVIRQKLASMVALSEALQHWLDHTTFQMNNLSYFEQATKLAGSLALLKYQCTRVGHYVSDNAVQIFGGRGITRTGMGRVIEGFQRTNKFDAILGGSEEILADLGIKQAVKNFPNTRL</sequence>
<evidence type="ECO:0000256" key="5">
    <source>
        <dbReference type="ARBA" id="ARBA00023002"/>
    </source>
</evidence>
<dbReference type="InterPro" id="IPR001199">
    <property type="entry name" value="Cyt_B5-like_heme/steroid-bd"/>
</dbReference>
<comment type="caution">
    <text evidence="7">The sequence shown here is derived from an EMBL/GenBank/DDBJ whole genome shotgun (WGS) entry which is preliminary data.</text>
</comment>
<dbReference type="InterPro" id="IPR036250">
    <property type="entry name" value="AcylCo_DH-like_C"/>
</dbReference>
<reference evidence="7" key="1">
    <citation type="submission" date="2020-05" db="EMBL/GenBank/DDBJ databases">
        <title>Phylogenomic resolution of chytrid fungi.</title>
        <authorList>
            <person name="Stajich J.E."/>
            <person name="Amses K."/>
            <person name="Simmons R."/>
            <person name="Seto K."/>
            <person name="Myers J."/>
            <person name="Bonds A."/>
            <person name="Quandt C.A."/>
            <person name="Barry K."/>
            <person name="Liu P."/>
            <person name="Grigoriev I."/>
            <person name="Longcore J.E."/>
            <person name="James T.Y."/>
        </authorList>
    </citation>
    <scope>NUCLEOTIDE SEQUENCE</scope>
    <source>
        <strain evidence="7">JEL0476</strain>
    </source>
</reference>
<keyword evidence="4" id="KW-0274">FAD</keyword>
<evidence type="ECO:0000256" key="4">
    <source>
        <dbReference type="ARBA" id="ARBA00022827"/>
    </source>
</evidence>
<dbReference type="Gene3D" id="1.10.540.10">
    <property type="entry name" value="Acyl-CoA dehydrogenase/oxidase, N-terminal domain"/>
    <property type="match status" value="1"/>
</dbReference>
<keyword evidence="8" id="KW-1185">Reference proteome</keyword>
<evidence type="ECO:0000256" key="1">
    <source>
        <dbReference type="ARBA" id="ARBA00001974"/>
    </source>
</evidence>
<dbReference type="GO" id="GO:0033539">
    <property type="term" value="P:fatty acid beta-oxidation using acyl-CoA dehydrogenase"/>
    <property type="evidence" value="ECO:0007669"/>
    <property type="project" value="TreeGrafter"/>
</dbReference>
<dbReference type="Proteomes" id="UP001211065">
    <property type="component" value="Unassembled WGS sequence"/>
</dbReference>
<dbReference type="SUPFAM" id="SSF55856">
    <property type="entry name" value="Cytochrome b5-like heme/steroid binding domain"/>
    <property type="match status" value="1"/>
</dbReference>
<dbReference type="Gene3D" id="3.10.120.10">
    <property type="entry name" value="Cytochrome b5-like heme/steroid binding domain"/>
    <property type="match status" value="1"/>
</dbReference>
<dbReference type="InterPro" id="IPR013786">
    <property type="entry name" value="AcylCoA_DH/ox_N"/>
</dbReference>